<dbReference type="Gene3D" id="2.60.120.260">
    <property type="entry name" value="Galactose-binding domain-like"/>
    <property type="match status" value="1"/>
</dbReference>
<evidence type="ECO:0000313" key="3">
    <source>
        <dbReference type="EMBL" id="MEK7950003.1"/>
    </source>
</evidence>
<dbReference type="RefSeq" id="WP_341403418.1">
    <property type="nucleotide sequence ID" value="NZ_JBBUKT010000002.1"/>
</dbReference>
<dbReference type="EMBL" id="JBBUKT010000002">
    <property type="protein sequence ID" value="MEK7950003.1"/>
    <property type="molecule type" value="Genomic_DNA"/>
</dbReference>
<evidence type="ECO:0000313" key="4">
    <source>
        <dbReference type="Proteomes" id="UP001371305"/>
    </source>
</evidence>
<dbReference type="InterPro" id="IPR036415">
    <property type="entry name" value="Lamin_tail_dom_sf"/>
</dbReference>
<dbReference type="SUPFAM" id="SSF74853">
    <property type="entry name" value="Lamin A/C globular tail domain"/>
    <property type="match status" value="3"/>
</dbReference>
<feature type="chain" id="PRO_5045845516" evidence="1">
    <location>
        <begin position="21"/>
        <end position="1608"/>
    </location>
</feature>
<dbReference type="PROSITE" id="PS51841">
    <property type="entry name" value="LTD"/>
    <property type="match status" value="3"/>
</dbReference>
<gene>
    <name evidence="3" type="ORF">WKV53_05835</name>
</gene>
<keyword evidence="4" id="KW-1185">Reference proteome</keyword>
<evidence type="ECO:0000259" key="2">
    <source>
        <dbReference type="PROSITE" id="PS51841"/>
    </source>
</evidence>
<feature type="signal peptide" evidence="1">
    <location>
        <begin position="1"/>
        <end position="20"/>
    </location>
</feature>
<name>A0ABU9AR02_9BACT</name>
<dbReference type="InterPro" id="IPR059177">
    <property type="entry name" value="GH29D-like_dom"/>
</dbReference>
<dbReference type="Proteomes" id="UP001371305">
    <property type="component" value="Unassembled WGS sequence"/>
</dbReference>
<comment type="caution">
    <text evidence="3">The sequence shown here is derived from an EMBL/GenBank/DDBJ whole genome shotgun (WGS) entry which is preliminary data.</text>
</comment>
<dbReference type="Pfam" id="PF08757">
    <property type="entry name" value="CotH"/>
    <property type="match status" value="1"/>
</dbReference>
<dbReference type="Pfam" id="PF00932">
    <property type="entry name" value="LTD"/>
    <property type="match status" value="4"/>
</dbReference>
<dbReference type="InterPro" id="IPR014867">
    <property type="entry name" value="Spore_coat_CotH_CotH2/3/7"/>
</dbReference>
<dbReference type="InterPro" id="IPR001322">
    <property type="entry name" value="Lamin_tail_dom"/>
</dbReference>
<organism evidence="3 4">
    <name type="scientific">Luteolibacter soli</name>
    <dbReference type="NCBI Taxonomy" id="3135280"/>
    <lineage>
        <taxon>Bacteria</taxon>
        <taxon>Pseudomonadati</taxon>
        <taxon>Verrucomicrobiota</taxon>
        <taxon>Verrucomicrobiia</taxon>
        <taxon>Verrucomicrobiales</taxon>
        <taxon>Verrucomicrobiaceae</taxon>
        <taxon>Luteolibacter</taxon>
    </lineage>
</organism>
<keyword evidence="1" id="KW-0732">Signal</keyword>
<reference evidence="3 4" key="1">
    <citation type="submission" date="2024-04" db="EMBL/GenBank/DDBJ databases">
        <title>Luteolibacter sp. isolated from soil.</title>
        <authorList>
            <person name="An J."/>
        </authorList>
    </citation>
    <scope>NUCLEOTIDE SEQUENCE [LARGE SCALE GENOMIC DNA]</scope>
    <source>
        <strain evidence="3 4">Y139</strain>
    </source>
</reference>
<feature type="domain" description="LTD" evidence="2">
    <location>
        <begin position="14"/>
        <end position="133"/>
    </location>
</feature>
<accession>A0ABU9AR02</accession>
<dbReference type="Gene3D" id="2.60.40.1260">
    <property type="entry name" value="Lamin Tail domain"/>
    <property type="match status" value="3"/>
</dbReference>
<proteinExistence type="predicted"/>
<dbReference type="Pfam" id="PF13290">
    <property type="entry name" value="CHB_HEX_C_1"/>
    <property type="match status" value="1"/>
</dbReference>
<feature type="domain" description="LTD" evidence="2">
    <location>
        <begin position="973"/>
        <end position="1107"/>
    </location>
</feature>
<evidence type="ECO:0000256" key="1">
    <source>
        <dbReference type="SAM" id="SignalP"/>
    </source>
</evidence>
<protein>
    <submittedName>
        <fullName evidence="3">Lamin tail domain-containing protein</fullName>
    </submittedName>
</protein>
<sequence>MPLIRLYFSLFLVTFLPLKADPVISEFCASNQSGLRDENGDRPDWVEIYNPDATSADLTNWYLTDNATEKTKWRFPAVTIAPGGRLVVFASGKDRRVAGQPLHTNFSLSADGEYLGLIKANGIGVVSHYSPTYPPQFADISYGLPSNTTQTTLVAENATSQWIVPTSASSPAATWKDPAYIPTGWTSSAMGLGYDRDVNGVNYTTQIGGNTDSAMTAANNSSCYVRVPFTKAAGSTVASLMLRVKYDDGFAVWLNGQPLLSGGTQVRRNAPNPLAWNSNATAAHADAAAEVFEDFNVTESANLLVDGNNVLAFHFFNRQANTTDAFLRAALVADVNLPGNAPAPGYFSTPTPGAANSGVSGLVIPQLVTFSKDAGTYTTNFNLTLSGSISGQQIRYTTDGSMPTAASTHYSGGFQINNSTVVRARIYDPVTGALGFVSAASYEKLDTTLSNYKSAGAAFKSSLPVVVLNNRGIGEIPNDNVARSARLQVYDRDATGYSSLAAGSVPSLTRNVNVKLRGSSSSSFPKKSYGIEFLDESDAESDAGMLGMPEGSDWALISCYDFDRAFMRNAWIYEMSRRAGRWSPRTRLVEVYFNQDGDTLEYGDYRGVYILCETIRRGSDRVDIAGLEPGDVTSPNVTGGYIFKVDRKDTDEFSWRTTRALPLSGTGGDGLVIYRPKLPDLPTQQSSYLVNYFQTFENTLFNEAAASFSSRNYRSYIDSASWADHNIFCSMTKNVDALRLSAYMYKDRGGVMVAGPLWDFDRSANSTDARDDVTTTWVGTSDATNYFTYGWWEKLFADVEFRQLYVDRWQAMRRGSLSTASFQALLDGYLAEFKTADAENPAMRDYAKWYGSATSNNITTETNNLKSWLASRAAWIDSLFAVPPVIVRPPSVVTAGDTTTITVPPGTTVYYTVDGSDPRATGGGTSPTATAYNGTAIPIPATRLIKARTLRTGSFATPATNWSGPVEALYLVDEAYAAASNLRISAVNYHPLEPTAAESAARPGITGSDFEWIELKNVSGTPVNLDGVSLAEGEPVAAVTLGPFTLAPGERALVVKDPAAFALRYGSTAAARIAGRWTGDGSMSNSGEGITLLDRAGLAIAVFEYGDGGSWPGRADGSGSALEYVGAGWTTVDYENPANWNSSKAVHGSPGINVAGAASTVVINEILANPSSPQLDQIELFNAGASPVNIGGWYLSNADALTETDYRQYRIPNGTIIPAGGYLVFSETQFNPNGSWNPSPGTPGVGEFSLDGYRGGSLWLISADPVSGKLYNFEQKEDLTPVSAGIAYGRSPNGSGSLKLLAVFTPGAANSAARVGPVQATEIHYYPSGTTPEFVELSNTGAATESLDGWTLRGDVDFDFPAGFTIAPAEAIVMVAFDPALQPSLATSFRSQYGVAAGVRLIGPWSAADSLGDTGGTVRLRRKVAAPPDEPGFIGLMIEDEVNYLAQAPWPTTASGTGSSIRRVSVRKEGSDPTAWTAATPAPGSGVLGYYAWRLANLGAGPTGEPTADPDRDGLANFVEYLMGSNPSSRNSLASGIDGSGLKFELNYTLRRDRDDGVLSATQSTDLNVWVPAANDEMISTDGVTEQRRAWLPLGGKGYLRLEASEVP</sequence>
<feature type="domain" description="LTD" evidence="2">
    <location>
        <begin position="1146"/>
        <end position="1308"/>
    </location>
</feature>